<keyword evidence="2" id="KW-0732">Signal</keyword>
<accession>A0A1H0EWZ3</accession>
<dbReference type="STRING" id="332524.SAMN04487766_11933"/>
<dbReference type="PANTHER" id="PTHR22990">
    <property type="entry name" value="F-BOX ONLY PROTEIN"/>
    <property type="match status" value="1"/>
</dbReference>
<feature type="signal peptide" evidence="2">
    <location>
        <begin position="1"/>
        <end position="27"/>
    </location>
</feature>
<dbReference type="Proteomes" id="UP000198541">
    <property type="component" value="Unassembled WGS sequence"/>
</dbReference>
<dbReference type="Pfam" id="PF13229">
    <property type="entry name" value="Beta_helix"/>
    <property type="match status" value="1"/>
</dbReference>
<protein>
    <submittedName>
        <fullName evidence="4">Right handed beta helix region</fullName>
    </submittedName>
</protein>
<evidence type="ECO:0000313" key="4">
    <source>
        <dbReference type="EMBL" id="SDN86881.1"/>
    </source>
</evidence>
<organism evidence="4 5">
    <name type="scientific">Actinomyces ruminicola</name>
    <dbReference type="NCBI Taxonomy" id="332524"/>
    <lineage>
        <taxon>Bacteria</taxon>
        <taxon>Bacillati</taxon>
        <taxon>Actinomycetota</taxon>
        <taxon>Actinomycetes</taxon>
        <taxon>Actinomycetales</taxon>
        <taxon>Actinomycetaceae</taxon>
        <taxon>Actinomyces</taxon>
    </lineage>
</organism>
<proteinExistence type="predicted"/>
<evidence type="ECO:0000259" key="3">
    <source>
        <dbReference type="Pfam" id="PF13229"/>
    </source>
</evidence>
<reference evidence="5" key="1">
    <citation type="submission" date="2016-10" db="EMBL/GenBank/DDBJ databases">
        <authorList>
            <person name="Varghese N."/>
            <person name="Submissions S."/>
        </authorList>
    </citation>
    <scope>NUCLEOTIDE SEQUENCE [LARGE SCALE GENOMIC DNA]</scope>
    <source>
        <strain evidence="5">DSM 27982</strain>
    </source>
</reference>
<dbReference type="InterPro" id="IPR039448">
    <property type="entry name" value="Beta_helix"/>
</dbReference>
<keyword evidence="5" id="KW-1185">Reference proteome</keyword>
<sequence length="926" mass="98357">MERITLALTVLFTLAAITLCTAPATHAAAATDTIHVSASADDKSADGTAAHPFHTIGSALKAAAPGDTVEVDAGTYREGELVLNGVTLRAKAGTEPVLTGTEALRRADFTNQSGVWVSKRTDFVRFNQDASTNPKKVDGDMSRFPEAVFVVGADGASQELTQVDDPAKVIPGTMTFYVRDVAAEQNPAIAARVGSSDSESSWVQGPHTGSQYMLGMDPGDNTVEIIQHGRALTMLGTGASVIGMTITNYAPIQAWNYVEPVWGKNGNAAMVFNASSNSRIDGVTFSGSQAGPALHISDATDATVTNSTFTGNGSNGAGANRAHRLFMSGNTFSGNGAKSFITAACGAYCTVADLKVTHTKAARFEANTFDRSQTRLEDSDELLDASDLTMNHKRQTAFNALWLDEGVINSEVVANSFINIDRIAILDEVGQDNVIASNLIQGSKTGIQLSGSARDKVWNNTIVGTIDPIYVREDNRIDACNFSKGDWETCPDGYTEKWSAGEYNGGDATKPMAWDSLDNELINNVIASKPQHAFTDPGANKNHRYMNMILVEASRNLRRSGEAEGRFAGTNEQLAESDYNVFVRPETIDPATGSDLYLTNFGLEPDTWAVSETLTQESQAQGLTIGGKDTHSLDLRAERGDSPIFVRETATITDYGGDYRIRDGSPADDSGKPLSAAVASALGLPTGTTVDRGALVNVSWNTTSAADLGSNTHLNDGIWSDNFETTISGGWGSSWSVDPAARFTSGTDEYGIIAMDVAGTGSSATVRNYSSTATRVNTYFTFAEDGSGGRTYVSVAARGMPGKLDAYYVKTVLSDGKVSAGLMKRVGSEEYTLATVPVEGTFTPGMRVNVIVEAIGASPTKLRAKVWLGSSAEPTDWDAVATDAEPRLQRRGVVRINTYLSGSATSSGQAFKIAVFSVEDETRIQP</sequence>
<evidence type="ECO:0000313" key="5">
    <source>
        <dbReference type="Proteomes" id="UP000198541"/>
    </source>
</evidence>
<dbReference type="InterPro" id="IPR006626">
    <property type="entry name" value="PbH1"/>
</dbReference>
<dbReference type="InterPro" id="IPR012334">
    <property type="entry name" value="Pectin_lyas_fold"/>
</dbReference>
<dbReference type="InterPro" id="IPR011050">
    <property type="entry name" value="Pectin_lyase_fold/virulence"/>
</dbReference>
<dbReference type="InterPro" id="IPR051550">
    <property type="entry name" value="SCF-Subunits/Alg-Epimerases"/>
</dbReference>
<keyword evidence="1" id="KW-0677">Repeat</keyword>
<dbReference type="EMBL" id="FNIM01000020">
    <property type="protein sequence ID" value="SDN86881.1"/>
    <property type="molecule type" value="Genomic_DNA"/>
</dbReference>
<dbReference type="SUPFAM" id="SSF51126">
    <property type="entry name" value="Pectin lyase-like"/>
    <property type="match status" value="1"/>
</dbReference>
<feature type="chain" id="PRO_5038641196" evidence="2">
    <location>
        <begin position="28"/>
        <end position="926"/>
    </location>
</feature>
<dbReference type="PANTHER" id="PTHR22990:SF15">
    <property type="entry name" value="F-BOX ONLY PROTEIN 10"/>
    <property type="match status" value="1"/>
</dbReference>
<evidence type="ECO:0000256" key="2">
    <source>
        <dbReference type="SAM" id="SignalP"/>
    </source>
</evidence>
<dbReference type="SMART" id="SM00710">
    <property type="entry name" value="PbH1"/>
    <property type="match status" value="4"/>
</dbReference>
<dbReference type="Gene3D" id="2.160.20.10">
    <property type="entry name" value="Single-stranded right-handed beta-helix, Pectin lyase-like"/>
    <property type="match status" value="2"/>
</dbReference>
<dbReference type="AlphaFoldDB" id="A0A1H0EWZ3"/>
<feature type="domain" description="Right handed beta helix" evidence="3">
    <location>
        <begin position="266"/>
        <end position="343"/>
    </location>
</feature>
<evidence type="ECO:0000256" key="1">
    <source>
        <dbReference type="ARBA" id="ARBA00022737"/>
    </source>
</evidence>
<gene>
    <name evidence="4" type="ORF">SAMN05216355_1202</name>
</gene>
<name>A0A1H0EWZ3_9ACTO</name>